<keyword evidence="3" id="KW-0378">Hydrolase</keyword>
<sequence length="666" mass="73541">MYLESLTIRNFRCFGDTPVTIRFKPGTNAFVGTNGAGKTAALEALKRLFSATPADRQIRRSDIHFGPGESAITLDRREVAIDAIFGFETTADVSSVFNDLFFNAEDTSVKVRIRLEALYQKSESVEDNVEVVYYSVKTTDEVPFGPDDERKTRISRPTQYAEVVYIPAHRDSRGVSQYALKNVLQRLEYSADWDPATKTKSQQFAQDLEANLNATEAITSITTTLRGFWSKLHDGHYDAQPALSVVAVEFEKLIRELTLKFDKAPGGGIRQLGELSEGQMSLLYFALSATLHNLIWDMQKKLPGSVKGFKAADFTYPTLTIFALEEPENHLSPFYLPRLMALLDTLNASGAAQSVVTSHATSILSRVDPKLVHYFRICPVTLKTTVLPLPLPRADPAADKFVQQVILANPEVYFARLVIIGEGDTERIVIPKMAEALGTSLDPSFIAYVSIGGRHAQHLWRLLNGLQIPHITLIDFDLGRHNGGTGRIKNAVTWLTDLGEAFIPQIPVSPPTTPPTFRTATTADIPDNAGLSPTTFDGWVKWLRHKDIFYSSPLDLDMMMMTAFPAAYLTTTLDPAADRVKLAASVFGEHGKGNAELNIVGVNYTDQELWSYKALFKSSSKPGSHLEAFGNLTKTQLQAGCPEPLKALIERAGYLIAQKPAVKVTP</sequence>
<protein>
    <submittedName>
        <fullName evidence="3">Putative ATP-dependent endonuclease of the OLD family</fullName>
    </submittedName>
</protein>
<dbReference type="InterPro" id="IPR027417">
    <property type="entry name" value="P-loop_NTPase"/>
</dbReference>
<keyword evidence="3" id="KW-0255">Endonuclease</keyword>
<evidence type="ECO:0000313" key="3">
    <source>
        <dbReference type="EMBL" id="SMO99472.1"/>
    </source>
</evidence>
<dbReference type="AlphaFoldDB" id="A0A521FTL4"/>
<dbReference type="EMBL" id="FXTO01000055">
    <property type="protein sequence ID" value="SMO99472.1"/>
    <property type="molecule type" value="Genomic_DNA"/>
</dbReference>
<dbReference type="RefSeq" id="WP_142495069.1">
    <property type="nucleotide sequence ID" value="NZ_FXTO01000055.1"/>
</dbReference>
<dbReference type="GO" id="GO:0004519">
    <property type="term" value="F:endonuclease activity"/>
    <property type="evidence" value="ECO:0007669"/>
    <property type="project" value="UniProtKB-KW"/>
</dbReference>
<dbReference type="InterPro" id="IPR051396">
    <property type="entry name" value="Bact_Antivir_Def_Nuclease"/>
</dbReference>
<dbReference type="Gene3D" id="3.40.50.300">
    <property type="entry name" value="P-loop containing nucleotide triphosphate hydrolases"/>
    <property type="match status" value="1"/>
</dbReference>
<dbReference type="PANTHER" id="PTHR43581">
    <property type="entry name" value="ATP/GTP PHOSPHATASE"/>
    <property type="match status" value="1"/>
</dbReference>
<dbReference type="InterPro" id="IPR041685">
    <property type="entry name" value="AAA_GajA/Old/RecF-like"/>
</dbReference>
<dbReference type="Proteomes" id="UP000316030">
    <property type="component" value="Unassembled WGS sequence"/>
</dbReference>
<dbReference type="SUPFAM" id="SSF52540">
    <property type="entry name" value="P-loop containing nucleoside triphosphate hydrolases"/>
    <property type="match status" value="1"/>
</dbReference>
<dbReference type="Pfam" id="PF20469">
    <property type="entry name" value="OLD-like_TOPRIM"/>
    <property type="match status" value="1"/>
</dbReference>
<accession>A0A521FTL4</accession>
<dbReference type="OrthoDB" id="9816534at2"/>
<evidence type="ECO:0000259" key="1">
    <source>
        <dbReference type="Pfam" id="PF13175"/>
    </source>
</evidence>
<dbReference type="CDD" id="cd01026">
    <property type="entry name" value="TOPRIM_OLD"/>
    <property type="match status" value="1"/>
</dbReference>
<dbReference type="PANTHER" id="PTHR43581:SF2">
    <property type="entry name" value="EXCINUCLEASE ATPASE SUBUNIT"/>
    <property type="match status" value="1"/>
</dbReference>
<reference evidence="3 4" key="1">
    <citation type="submission" date="2017-05" db="EMBL/GenBank/DDBJ databases">
        <authorList>
            <person name="Varghese N."/>
            <person name="Submissions S."/>
        </authorList>
    </citation>
    <scope>NUCLEOTIDE SEQUENCE [LARGE SCALE GENOMIC DNA]</scope>
    <source>
        <strain evidence="3 4">DSM 29506</strain>
    </source>
</reference>
<feature type="domain" description="Endonuclease GajA/Old nuclease/RecF-like AAA" evidence="1">
    <location>
        <begin position="1"/>
        <end position="363"/>
    </location>
</feature>
<evidence type="ECO:0000313" key="4">
    <source>
        <dbReference type="Proteomes" id="UP000316030"/>
    </source>
</evidence>
<name>A0A521FTL4_9RHOB</name>
<dbReference type="Pfam" id="PF13175">
    <property type="entry name" value="AAA_15"/>
    <property type="match status" value="1"/>
</dbReference>
<dbReference type="InterPro" id="IPR034139">
    <property type="entry name" value="TOPRIM_OLD"/>
</dbReference>
<proteinExistence type="predicted"/>
<keyword evidence="4" id="KW-1185">Reference proteome</keyword>
<organism evidence="3 4">
    <name type="scientific">Thalassovita litoralis</name>
    <dbReference type="NCBI Taxonomy" id="1010611"/>
    <lineage>
        <taxon>Bacteria</taxon>
        <taxon>Pseudomonadati</taxon>
        <taxon>Pseudomonadota</taxon>
        <taxon>Alphaproteobacteria</taxon>
        <taxon>Rhodobacterales</taxon>
        <taxon>Roseobacteraceae</taxon>
        <taxon>Thalassovita</taxon>
    </lineage>
</organism>
<gene>
    <name evidence="3" type="ORF">SAMN06265173_1556</name>
</gene>
<keyword evidence="3" id="KW-0540">Nuclease</keyword>
<evidence type="ECO:0000259" key="2">
    <source>
        <dbReference type="Pfam" id="PF20469"/>
    </source>
</evidence>
<feature type="domain" description="OLD protein-like TOPRIM" evidence="2">
    <location>
        <begin position="414"/>
        <end position="477"/>
    </location>
</feature>